<dbReference type="EMBL" id="KZ613912">
    <property type="protein sequence ID" value="PMD51606.1"/>
    <property type="molecule type" value="Genomic_DNA"/>
</dbReference>
<name>A0A2J6SLG4_9HELO</name>
<dbReference type="PANTHER" id="PTHR43706">
    <property type="entry name" value="NADH DEHYDROGENASE"/>
    <property type="match status" value="1"/>
</dbReference>
<feature type="compositionally biased region" description="Low complexity" evidence="6">
    <location>
        <begin position="10"/>
        <end position="47"/>
    </location>
</feature>
<keyword evidence="3" id="KW-0274">FAD</keyword>
<feature type="region of interest" description="Disordered" evidence="6">
    <location>
        <begin position="1"/>
        <end position="54"/>
    </location>
</feature>
<evidence type="ECO:0000256" key="2">
    <source>
        <dbReference type="ARBA" id="ARBA00022630"/>
    </source>
</evidence>
<dbReference type="SUPFAM" id="SSF51905">
    <property type="entry name" value="FAD/NAD(P)-binding domain"/>
    <property type="match status" value="2"/>
</dbReference>
<protein>
    <submittedName>
        <fullName evidence="8">FAD/NAD(P)-binding domain-containing protein</fullName>
    </submittedName>
</protein>
<dbReference type="STRING" id="1095630.A0A2J6SLG4"/>
<dbReference type="OrthoDB" id="3244603at2759"/>
<keyword evidence="9" id="KW-1185">Reference proteome</keyword>
<gene>
    <name evidence="8" type="ORF">K444DRAFT_544403</name>
</gene>
<dbReference type="PRINTS" id="PR00368">
    <property type="entry name" value="FADPNR"/>
</dbReference>
<organism evidence="8 9">
    <name type="scientific">Hyaloscypha bicolor E</name>
    <dbReference type="NCBI Taxonomy" id="1095630"/>
    <lineage>
        <taxon>Eukaryota</taxon>
        <taxon>Fungi</taxon>
        <taxon>Dikarya</taxon>
        <taxon>Ascomycota</taxon>
        <taxon>Pezizomycotina</taxon>
        <taxon>Leotiomycetes</taxon>
        <taxon>Helotiales</taxon>
        <taxon>Hyaloscyphaceae</taxon>
        <taxon>Hyaloscypha</taxon>
        <taxon>Hyaloscypha bicolor</taxon>
    </lineage>
</organism>
<evidence type="ECO:0000256" key="4">
    <source>
        <dbReference type="ARBA" id="ARBA00023002"/>
    </source>
</evidence>
<dbReference type="GO" id="GO:0005739">
    <property type="term" value="C:mitochondrion"/>
    <property type="evidence" value="ECO:0007669"/>
    <property type="project" value="TreeGrafter"/>
</dbReference>
<evidence type="ECO:0000256" key="3">
    <source>
        <dbReference type="ARBA" id="ARBA00022827"/>
    </source>
</evidence>
<reference evidence="8 9" key="1">
    <citation type="submission" date="2016-04" db="EMBL/GenBank/DDBJ databases">
        <title>A degradative enzymes factory behind the ericoid mycorrhizal symbiosis.</title>
        <authorList>
            <consortium name="DOE Joint Genome Institute"/>
            <person name="Martino E."/>
            <person name="Morin E."/>
            <person name="Grelet G."/>
            <person name="Kuo A."/>
            <person name="Kohler A."/>
            <person name="Daghino S."/>
            <person name="Barry K."/>
            <person name="Choi C."/>
            <person name="Cichocki N."/>
            <person name="Clum A."/>
            <person name="Copeland A."/>
            <person name="Hainaut M."/>
            <person name="Haridas S."/>
            <person name="Labutti K."/>
            <person name="Lindquist E."/>
            <person name="Lipzen A."/>
            <person name="Khouja H.-R."/>
            <person name="Murat C."/>
            <person name="Ohm R."/>
            <person name="Olson A."/>
            <person name="Spatafora J."/>
            <person name="Veneault-Fourrey C."/>
            <person name="Henrissat B."/>
            <person name="Grigoriev I."/>
            <person name="Martin F."/>
            <person name="Perotto S."/>
        </authorList>
    </citation>
    <scope>NUCLEOTIDE SEQUENCE [LARGE SCALE GENOMIC DNA]</scope>
    <source>
        <strain evidence="8 9">E</strain>
    </source>
</reference>
<comment type="similarity">
    <text evidence="1">Belongs to the NADH dehydrogenase family.</text>
</comment>
<dbReference type="Pfam" id="PF07992">
    <property type="entry name" value="Pyr_redox_2"/>
    <property type="match status" value="1"/>
</dbReference>
<feature type="domain" description="FAD/NAD(P)-binding" evidence="7">
    <location>
        <begin position="58"/>
        <end position="418"/>
    </location>
</feature>
<dbReference type="PANTHER" id="PTHR43706:SF17">
    <property type="entry name" value="NADH DEHYDROGENASE (EUROFUNG)"/>
    <property type="match status" value="1"/>
</dbReference>
<keyword evidence="2" id="KW-0285">Flavoprotein</keyword>
<feature type="region of interest" description="Disordered" evidence="6">
    <location>
        <begin position="160"/>
        <end position="181"/>
    </location>
</feature>
<dbReference type="Proteomes" id="UP000235371">
    <property type="component" value="Unassembled WGS sequence"/>
</dbReference>
<evidence type="ECO:0000313" key="8">
    <source>
        <dbReference type="EMBL" id="PMD51606.1"/>
    </source>
</evidence>
<evidence type="ECO:0000313" key="9">
    <source>
        <dbReference type="Proteomes" id="UP000235371"/>
    </source>
</evidence>
<keyword evidence="5" id="KW-0520">NAD</keyword>
<dbReference type="GO" id="GO:0003954">
    <property type="term" value="F:NADH dehydrogenase activity"/>
    <property type="evidence" value="ECO:0007669"/>
    <property type="project" value="InterPro"/>
</dbReference>
<sequence>MAPTTRSQNSSLRSSPAPTSPPSSKCSLSTSSASTPSKYSKQSSSSSSPPPPLPAKPRILILGTGWSGFTLAQRLSSSPISTTHQIVLLSPHRTMALTPLLASAACGIFDFRIAEEPVRRLGNAGQLVKYQVKVERVDLGGRRVWCRAVVGSNGNARLAAADGVPGEKDREGEGGEWHEGDGEFEIGYDTLILAPGSETNTFGTPGVLDCCLTMKSVQDAMRLRESILDCFELASLPVYEEAKKKELLHFVIVGGGPTGVELAAEIDELVHGHLLRIYPDLQGLPTISVYDVADRMLGQFGEKLSEYAMEKFRRRDVRVCTKREIKGFERGVMEVKDEGEVKFGVAVWCAGNKATSLVENLDVKKSEGAMQRVFTDKWLRVLKPDKEEGIVEGVYALGDAADIEGNALPPTAEVALQKAEWLAKHLNEIEYRKADGKGMEEEGFNAYIGRKDGVVDGGGEWTGKGAWLAWRSGSLEWTRSWRRRCMIVLVWVMNKFDGREIARR</sequence>
<dbReference type="InterPro" id="IPR045024">
    <property type="entry name" value="NDH-2"/>
</dbReference>
<feature type="compositionally biased region" description="Basic and acidic residues" evidence="6">
    <location>
        <begin position="165"/>
        <end position="181"/>
    </location>
</feature>
<evidence type="ECO:0000259" key="7">
    <source>
        <dbReference type="Pfam" id="PF07992"/>
    </source>
</evidence>
<dbReference type="RefSeq" id="XP_024728510.1">
    <property type="nucleotide sequence ID" value="XM_024876049.1"/>
</dbReference>
<dbReference type="AlphaFoldDB" id="A0A2J6SLG4"/>
<proteinExistence type="inferred from homology"/>
<dbReference type="GeneID" id="36584128"/>
<dbReference type="InParanoid" id="A0A2J6SLG4"/>
<keyword evidence="4" id="KW-0560">Oxidoreductase</keyword>
<dbReference type="InterPro" id="IPR036188">
    <property type="entry name" value="FAD/NAD-bd_sf"/>
</dbReference>
<dbReference type="InterPro" id="IPR023753">
    <property type="entry name" value="FAD/NAD-binding_dom"/>
</dbReference>
<evidence type="ECO:0000256" key="1">
    <source>
        <dbReference type="ARBA" id="ARBA00005272"/>
    </source>
</evidence>
<evidence type="ECO:0000256" key="5">
    <source>
        <dbReference type="ARBA" id="ARBA00023027"/>
    </source>
</evidence>
<accession>A0A2J6SLG4</accession>
<dbReference type="Gene3D" id="3.50.50.100">
    <property type="match status" value="1"/>
</dbReference>
<evidence type="ECO:0000256" key="6">
    <source>
        <dbReference type="SAM" id="MobiDB-lite"/>
    </source>
</evidence>